<keyword evidence="6" id="KW-0843">Virulence</keyword>
<evidence type="ECO:0000256" key="5">
    <source>
        <dbReference type="ARBA" id="ARBA00022737"/>
    </source>
</evidence>
<dbReference type="EMBL" id="FZOL01000016">
    <property type="protein sequence ID" value="SNS83831.1"/>
    <property type="molecule type" value="Genomic_DNA"/>
</dbReference>
<evidence type="ECO:0000256" key="1">
    <source>
        <dbReference type="ARBA" id="ARBA00000900"/>
    </source>
</evidence>
<keyword evidence="7" id="KW-0808">Transferase</keyword>
<dbReference type="GO" id="GO:0016567">
    <property type="term" value="P:protein ubiquitination"/>
    <property type="evidence" value="ECO:0007669"/>
    <property type="project" value="InterPro"/>
</dbReference>
<name>A0A239HRK0_9PSED</name>
<keyword evidence="7" id="KW-1035">Host cytoplasm</keyword>
<comment type="similarity">
    <text evidence="7">Belongs to the LRR-containing bacterial E3 ligase family.</text>
</comment>
<dbReference type="InterPro" id="IPR032675">
    <property type="entry name" value="LRR_dom_sf"/>
</dbReference>
<organism evidence="10 11">
    <name type="scientific">Pseudomonas japonica</name>
    <dbReference type="NCBI Taxonomy" id="256466"/>
    <lineage>
        <taxon>Bacteria</taxon>
        <taxon>Pseudomonadati</taxon>
        <taxon>Pseudomonadota</taxon>
        <taxon>Gammaproteobacteria</taxon>
        <taxon>Pseudomonadales</taxon>
        <taxon>Pseudomonadaceae</taxon>
        <taxon>Pseudomonas</taxon>
    </lineage>
</organism>
<evidence type="ECO:0000256" key="6">
    <source>
        <dbReference type="ARBA" id="ARBA00023026"/>
    </source>
</evidence>
<evidence type="ECO:0000313" key="10">
    <source>
        <dbReference type="EMBL" id="SNS83831.1"/>
    </source>
</evidence>
<dbReference type="GO" id="GO:0016874">
    <property type="term" value="F:ligase activity"/>
    <property type="evidence" value="ECO:0007669"/>
    <property type="project" value="UniProtKB-KW"/>
</dbReference>
<dbReference type="Proteomes" id="UP000198407">
    <property type="component" value="Unassembled WGS sequence"/>
</dbReference>
<dbReference type="GO" id="GO:0061630">
    <property type="term" value="F:ubiquitin protein ligase activity"/>
    <property type="evidence" value="ECO:0007669"/>
    <property type="project" value="UniProtKB-EC"/>
</dbReference>
<reference evidence="11" key="1">
    <citation type="submission" date="2017-06" db="EMBL/GenBank/DDBJ databases">
        <authorList>
            <person name="Varghese N."/>
            <person name="Submissions S."/>
        </authorList>
    </citation>
    <scope>NUCLEOTIDE SEQUENCE [LARGE SCALE GENOMIC DNA]</scope>
    <source>
        <strain evidence="11">DSM 22348</strain>
    </source>
</reference>
<proteinExistence type="inferred from homology"/>
<comment type="catalytic activity">
    <reaction evidence="1">
        <text>S-ubiquitinyl-[E2 ubiquitin-conjugating enzyme]-L-cysteine + [acceptor protein]-L-lysine = [E2 ubiquitin-conjugating enzyme]-L-cysteine + N(6)-ubiquitinyl-[acceptor protein]-L-lysine.</text>
        <dbReference type="EC" id="2.3.2.27"/>
    </reaction>
</comment>
<dbReference type="Pfam" id="PF20178">
    <property type="entry name" value="ToxA_N"/>
    <property type="match status" value="1"/>
</dbReference>
<keyword evidence="4" id="KW-0732">Signal</keyword>
<feature type="domain" description="NEL" evidence="9">
    <location>
        <begin position="1536"/>
        <end position="1822"/>
    </location>
</feature>
<evidence type="ECO:0000256" key="8">
    <source>
        <dbReference type="SAM" id="MobiDB-lite"/>
    </source>
</evidence>
<feature type="region of interest" description="Disordered" evidence="8">
    <location>
        <begin position="1516"/>
        <end position="1551"/>
    </location>
</feature>
<keyword evidence="10" id="KW-0436">Ligase</keyword>
<comment type="PTM">
    <text evidence="7">Ubiquitinated in the presence of host E1 ubiquitin-activating enzyme, E2 ubiquitin-conjugating enzyme and ubiquitin.</text>
</comment>
<dbReference type="InterPro" id="IPR046673">
    <property type="entry name" value="ToxA_N"/>
</dbReference>
<dbReference type="PANTHER" id="PTHR24373:SF275">
    <property type="entry name" value="TIR DOMAIN-CONTAINING PROTEIN"/>
    <property type="match status" value="1"/>
</dbReference>
<dbReference type="SMART" id="SM00369">
    <property type="entry name" value="LRR_TYP"/>
    <property type="match status" value="4"/>
</dbReference>
<dbReference type="SUPFAM" id="SSF52058">
    <property type="entry name" value="L domain-like"/>
    <property type="match status" value="1"/>
</dbReference>
<sequence>MADMQDAEHRQQTSTTTDVHYQTVSRRVPSWLVDSTAQQRQELRAQLPQPMPWQAVAGTAHPEVTGALREDYQRHQAHARTLAGFLEQMPSAEAFAEPLLRDAIKDTFGMDLDVRHTYLFNAARARLAESRIGGSDPAVRAFQVVKATTQPLLLAALQNFEAFEAEPEGMHDGRRPSSIFTSDSGQTLESRSEVELVPERFATLCRQLDLGGRYQRLIDALFQPEPVAGESAQASAANRQAWFKLYEQSAFRVALHLARLQACIDQPLYQALLEEARNGKARGQLERCALSLWEVQLNGIVVFLCPSPDSDAAPRVVVYMPDEPQQPIQAFASTRQFHDALRDRLKDPAWRNYFLRFVPAREREQLMQRIQRTLYPKVWNPGGWYEERYDADAVLRLSEQAFSAPLFNVLLQCKMAVLKDDGLFHAVTTAAEDHKSTEDKIDYFLGVAFNVLNVAAFVVPGLGPVMLAVNAGLLGYEVYEGFDSLARGEKEQAWAYLMDVGENLALIAALGAAGAAAHRFEVNLPLAVRGMRPVTLADGSVRLWTADLTPFAYEVRLPADLTPGENGLYNWQGREWLALEGRYYSVRTLLGEGQGYRLEHPTRPGAYEPSVRHNGNGGWLHELDTPEQWHGLELFRRQGYREAGVSADTARRALRISGISEAQLRQTLVACRRPPALLTDTLNRLRLAERLDASGLPDPMAFEMDYRDLQPPLSVHARLLGRQFELPNGLVNEIIDAATSQEIAELAHTMRVPARLAEEARLYQQQVRIARACEGFYLDVRASADSARLLLHTLESLPQWPASLHIALYEGTLDGRLLASIGPEQEPAVAVLWRGQRPHAFCQALFDAIPGVSRSELGVADAAGLREKLQAQPLAPRHRLRQWLGMQALKPAFRSPMRLADGRIGHPLSGTGRAYFTEDELLDKLRLLELDDIHAEDALQALYRSGLDRVAIDARLNGLLDEMLVLRECLDRWAMESSREALSEARQLSRERIGLALWEHWRRSILPELGQPGSRLILWQVQLADLPSLPEFFGARVRGVLLSEVIQREGPVYEQMVGESDLQAFARQFPQLTSLDIRGGQWSVGVPQMIARLWPRLRALGLRELNVMLGHQDLRALATLPALRWLDLRGMRVLEMPVTALQGMTLDFLGLDWLDLHTWPKWLDNAALGRIGELSMAGNHLTEVPVEILDNKEPVATPLRISLHGNRFSRQALLNLRLAERLLRRFSFDLGLTDGLEQELAGRVEERRQLQRLLGTWIDPATSPTALTLEEVDYRQRIARVLLKCWRESLPESGNPLLSLEDVVLAGFPENLPGFFYSRVQRLKLIRFTGDVAAIERLARQFPQLIELSLEAGTPALAAVPAWLEEFTHLRQLSLLDMGMSIDQTAMDALARIPMLSSLQLDGNRLGTISDMSMFGQRYLSYLGLLRMQIATWPTWLDEMLPSGVERLGLDENQLTQLPAYILENRRTLDGVTEISLRNNPLTRDTLLRAHVSQHYNRPYSFVMDLPEDIAGMHNEAHSSDSEFDSAAASPDEALSDDELLGPWQTGDDSEDVRNEATWDALMQRGDSEALLNLVGRLRHSADYRSSATRGELVQRVWNVLSAARQDVELGQVLAGMAEEPLRQLHSHETCPDGIRLEFNQMEMKVYTRQALREIGDEQRGAALYRLMRSIFRSHTLDRLAREAAKGRDEAEVRLAYRLRWAAELQLPLPPRSMLYQGSANIAAGELDAALLRLRQEEQGQGLLSFATQCDFWVAYLRETFASRFKPLEEAYQASVLRATDAHPDESPEHSATRIAALEDAFKRNEQALLERLTVEQSLSIH</sequence>
<keyword evidence="3" id="KW-0433">Leucine-rich repeat</keyword>
<gene>
    <name evidence="10" type="ORF">SAMN05444352_11665</name>
</gene>
<evidence type="ECO:0000256" key="2">
    <source>
        <dbReference type="ARBA" id="ARBA00012483"/>
    </source>
</evidence>
<keyword evidence="5" id="KW-0677">Repeat</keyword>
<dbReference type="STRING" id="1215104.GCA_000730585_02672"/>
<keyword evidence="7" id="KW-0964">Secreted</keyword>
<evidence type="ECO:0000256" key="7">
    <source>
        <dbReference type="PROSITE-ProRule" id="PRU01398"/>
    </source>
</evidence>
<feature type="active site" description="Glycyl thioester intermediate" evidence="7">
    <location>
        <position position="1631"/>
    </location>
</feature>
<dbReference type="InterPro" id="IPR003591">
    <property type="entry name" value="Leu-rich_rpt_typical-subtyp"/>
</dbReference>
<feature type="compositionally biased region" description="Polar residues" evidence="8">
    <location>
        <begin position="12"/>
        <end position="21"/>
    </location>
</feature>
<dbReference type="Gene3D" id="1.20.58.360">
    <property type="entry name" value="Shigella T3SS effector IpaH defines"/>
    <property type="match status" value="1"/>
</dbReference>
<evidence type="ECO:0000256" key="3">
    <source>
        <dbReference type="ARBA" id="ARBA00022614"/>
    </source>
</evidence>
<dbReference type="Pfam" id="PF14496">
    <property type="entry name" value="NEL"/>
    <property type="match status" value="1"/>
</dbReference>
<dbReference type="EC" id="2.3.2.27" evidence="2"/>
<evidence type="ECO:0000256" key="4">
    <source>
        <dbReference type="ARBA" id="ARBA00022729"/>
    </source>
</evidence>
<feature type="compositionally biased region" description="Basic and acidic residues" evidence="8">
    <location>
        <begin position="1"/>
        <end position="11"/>
    </location>
</feature>
<evidence type="ECO:0000259" key="9">
    <source>
        <dbReference type="PROSITE" id="PS52053"/>
    </source>
</evidence>
<keyword evidence="7" id="KW-0832">Ubl conjugation</keyword>
<dbReference type="InterPro" id="IPR050328">
    <property type="entry name" value="Dev_Immune_Receptor"/>
</dbReference>
<dbReference type="PANTHER" id="PTHR24373">
    <property type="entry name" value="SLIT RELATED LEUCINE-RICH REPEAT NEURONAL PROTEIN"/>
    <property type="match status" value="1"/>
</dbReference>
<keyword evidence="7" id="KW-0833">Ubl conjugation pathway</keyword>
<accession>A0A239HRK0</accession>
<evidence type="ECO:0000313" key="11">
    <source>
        <dbReference type="Proteomes" id="UP000198407"/>
    </source>
</evidence>
<dbReference type="Gene3D" id="3.80.10.10">
    <property type="entry name" value="Ribonuclease Inhibitor"/>
    <property type="match status" value="2"/>
</dbReference>
<dbReference type="PROSITE" id="PS52053">
    <property type="entry name" value="NEL"/>
    <property type="match status" value="1"/>
</dbReference>
<keyword evidence="11" id="KW-1185">Reference proteome</keyword>
<feature type="region of interest" description="Disordered" evidence="8">
    <location>
        <begin position="1"/>
        <end position="21"/>
    </location>
</feature>
<dbReference type="InterPro" id="IPR029487">
    <property type="entry name" value="NEL_dom"/>
</dbReference>
<dbReference type="GO" id="GO:0005576">
    <property type="term" value="C:extracellular region"/>
    <property type="evidence" value="ECO:0007669"/>
    <property type="project" value="UniProtKB-UniRule"/>
</dbReference>
<protein>
    <recommendedName>
        <fullName evidence="2">RING-type E3 ubiquitin transferase</fullName>
        <ecNumber evidence="2">2.3.2.27</ecNumber>
    </recommendedName>
</protein>
<dbReference type="RefSeq" id="WP_042125280.1">
    <property type="nucleotide sequence ID" value="NZ_FZOL01000016.1"/>
</dbReference>